<dbReference type="EMBL" id="AEPE02000002">
    <property type="protein sequence ID" value="EFZ38128.1"/>
    <property type="molecule type" value="Genomic_DNA"/>
</dbReference>
<gene>
    <name evidence="5" type="ORF">HMPREF0663_10497</name>
</gene>
<name>E7RMZ7_9BACT</name>
<sequence length="564" mass="66488">MKLFFILIIFLCLPLHSNAQNENINSLYRQLDDAVANSAVFIKQREKRIATLKNSLQQTKNTESIYQLNFRLFEEYRSFINDSAIAYIKRCIDISHNAGDKHRETYCMILIAHQLTTGGMYFEASEILDKMNKSMFGKRELGIYYKTKNYLYNELGYHSNIPEVQKQYYRQASIYSDSMYCQVDRHSTDYLEVKERTLIYNNQYAEALHINNQLLGMAKPLSHKYAIAAYYRQLIYEHMGNTEKMKYWLAKSAICDIRNAIMDQASLWTLARQLDKEGDIDRSYRYINYAWNAANFFGTRIRNWQISPIVHYISKDYQKIIRSKNRILSIFTVTVSLMSVLLLFLLYYVNKQRKHLVMARNTLKEANESLEQLNRKLSESNRKLDATNHKLSDTNHKLNESNRVKEAYIGRFIGMCSLYIDKMDDLRRQINRMMLNRQYEKVMQITKSADIKNKEIDELYVNFDAVFITLFPNFVNDFNALLKPKDRIHLSNPNKLTTPIRVFALIRLGIDDSTKIAEFLHYSVNTIYNYRAKIKNSAIGDRNMFEKQIKELGNIKDTETTQVL</sequence>
<reference evidence="5" key="1">
    <citation type="submission" date="2011-01" db="EMBL/GenBank/DDBJ databases">
        <authorList>
            <person name="Muzny D."/>
            <person name="Qin X."/>
            <person name="Buhay C."/>
            <person name="Dugan-Rocha S."/>
            <person name="Ding Y."/>
            <person name="Chen G."/>
            <person name="Hawes A."/>
            <person name="Holder M."/>
            <person name="Jhangiani S."/>
            <person name="Johnson A."/>
            <person name="Khan Z."/>
            <person name="Li Z."/>
            <person name="Liu W."/>
            <person name="Liu X."/>
            <person name="Perez L."/>
            <person name="Shen H."/>
            <person name="Wang Q."/>
            <person name="Watt J."/>
            <person name="Xi L."/>
            <person name="Xin Y."/>
            <person name="Zhou J."/>
            <person name="Deng J."/>
            <person name="Jiang H."/>
            <person name="Liu Y."/>
            <person name="Qu J."/>
            <person name="Song X.-Z."/>
            <person name="Zhang L."/>
            <person name="Villasana D."/>
            <person name="Johnson A."/>
            <person name="Liu J."/>
            <person name="Liyanage D."/>
            <person name="Lorensuhewa L."/>
            <person name="Robinson T."/>
            <person name="Song A."/>
            <person name="Song B.-B."/>
            <person name="Dinh H."/>
            <person name="Thornton R."/>
            <person name="Coyle M."/>
            <person name="Francisco L."/>
            <person name="Jackson L."/>
            <person name="Javaid M."/>
            <person name="Korchina V."/>
            <person name="Kovar C."/>
            <person name="Mata R."/>
            <person name="Mathew T."/>
            <person name="Ngo R."/>
            <person name="Nguyen L."/>
            <person name="Nguyen N."/>
            <person name="Okwuonu G."/>
            <person name="Ongeri F."/>
            <person name="Pham C."/>
            <person name="Simmons D."/>
            <person name="Wilczek-Boney K."/>
            <person name="Hale W."/>
            <person name="Jakkamsetti A."/>
            <person name="Pham P."/>
            <person name="Ruth R."/>
            <person name="San Lucas F."/>
            <person name="Warren J."/>
            <person name="Zhang J."/>
            <person name="Zhao Z."/>
            <person name="Zhou C."/>
            <person name="Zhu D."/>
            <person name="Lee S."/>
            <person name="Bess C."/>
            <person name="Blankenburg K."/>
            <person name="Forbes L."/>
            <person name="Fu Q."/>
            <person name="Gubbala S."/>
            <person name="Hirani K."/>
            <person name="Jayaseelan J.C."/>
            <person name="Lara F."/>
            <person name="Munidasa M."/>
            <person name="Palculict T."/>
            <person name="Patil S."/>
            <person name="Pu L.-L."/>
            <person name="Saada N."/>
            <person name="Tang L."/>
            <person name="Weissenberger G."/>
            <person name="Zhu Y."/>
            <person name="Hemphill L."/>
            <person name="Shang Y."/>
            <person name="Youmans B."/>
            <person name="Ayvaz T."/>
            <person name="Ross M."/>
            <person name="Santibanez J."/>
            <person name="Aqrawi P."/>
            <person name="Gross S."/>
            <person name="Joshi V."/>
            <person name="Fowler G."/>
            <person name="Nazareth L."/>
            <person name="Reid J."/>
            <person name="Worley K."/>
            <person name="Petrosino J."/>
            <person name="Highlander S."/>
            <person name="Gibbs R."/>
        </authorList>
    </citation>
    <scope>NUCLEOTIDE SEQUENCE [LARGE SCALE GENOMIC DNA]</scope>
    <source>
        <strain evidence="5">ATCC 33269</strain>
    </source>
</reference>
<evidence type="ECO:0000256" key="1">
    <source>
        <dbReference type="SAM" id="Coils"/>
    </source>
</evidence>
<evidence type="ECO:0000259" key="4">
    <source>
        <dbReference type="Pfam" id="PF19904"/>
    </source>
</evidence>
<accession>E7RMZ7</accession>
<dbReference type="Pfam" id="PF19904">
    <property type="entry name" value="DUF6377"/>
    <property type="match status" value="1"/>
</dbReference>
<evidence type="ECO:0000313" key="5">
    <source>
        <dbReference type="EMBL" id="EFZ38128.1"/>
    </source>
</evidence>
<dbReference type="AlphaFoldDB" id="E7RMZ7"/>
<protein>
    <recommendedName>
        <fullName evidence="4">DUF6377 domain-containing protein</fullName>
    </recommendedName>
</protein>
<dbReference type="InterPro" id="IPR045957">
    <property type="entry name" value="DUF6377"/>
</dbReference>
<evidence type="ECO:0000313" key="6">
    <source>
        <dbReference type="Proteomes" id="UP000005580"/>
    </source>
</evidence>
<dbReference type="STRING" id="28134.SAMN05444288_0373"/>
<keyword evidence="6" id="KW-1185">Reference proteome</keyword>
<dbReference type="HOGENOM" id="CLU_037195_0_0_10"/>
<evidence type="ECO:0000256" key="3">
    <source>
        <dbReference type="SAM" id="SignalP"/>
    </source>
</evidence>
<evidence type="ECO:0000256" key="2">
    <source>
        <dbReference type="SAM" id="Phobius"/>
    </source>
</evidence>
<feature type="signal peptide" evidence="3">
    <location>
        <begin position="1"/>
        <end position="19"/>
    </location>
</feature>
<proteinExistence type="predicted"/>
<feature type="transmembrane region" description="Helical" evidence="2">
    <location>
        <begin position="327"/>
        <end position="349"/>
    </location>
</feature>
<dbReference type="eggNOG" id="COG4735">
    <property type="taxonomic scope" value="Bacteria"/>
</dbReference>
<feature type="coiled-coil region" evidence="1">
    <location>
        <begin position="356"/>
        <end position="390"/>
    </location>
</feature>
<feature type="chain" id="PRO_5003223848" description="DUF6377 domain-containing protein" evidence="3">
    <location>
        <begin position="20"/>
        <end position="564"/>
    </location>
</feature>
<comment type="caution">
    <text evidence="5">The sequence shown here is derived from an EMBL/GenBank/DDBJ whole genome shotgun (WGS) entry which is preliminary data.</text>
</comment>
<dbReference type="Proteomes" id="UP000005580">
    <property type="component" value="Unassembled WGS sequence"/>
</dbReference>
<keyword evidence="2" id="KW-0812">Transmembrane</keyword>
<keyword evidence="2" id="KW-0472">Membrane</keyword>
<dbReference type="RefSeq" id="WP_004369200.1">
    <property type="nucleotide sequence ID" value="NZ_GL833119.1"/>
</dbReference>
<keyword evidence="3" id="KW-0732">Signal</keyword>
<organism evidence="5 6">
    <name type="scientific">Hoylesella oralis ATCC 33269</name>
    <dbReference type="NCBI Taxonomy" id="873533"/>
    <lineage>
        <taxon>Bacteria</taxon>
        <taxon>Pseudomonadati</taxon>
        <taxon>Bacteroidota</taxon>
        <taxon>Bacteroidia</taxon>
        <taxon>Bacteroidales</taxon>
        <taxon>Prevotellaceae</taxon>
        <taxon>Hoylesella</taxon>
    </lineage>
</organism>
<keyword evidence="2" id="KW-1133">Transmembrane helix</keyword>
<feature type="domain" description="DUF6377" evidence="4">
    <location>
        <begin position="256"/>
        <end position="517"/>
    </location>
</feature>
<keyword evidence="1" id="KW-0175">Coiled coil</keyword>